<keyword evidence="2" id="KW-1185">Reference proteome</keyword>
<dbReference type="OrthoDB" id="454702at2"/>
<reference evidence="1 2" key="1">
    <citation type="submission" date="2019-01" db="EMBL/GenBank/DDBJ databases">
        <authorList>
            <person name="Brito A."/>
        </authorList>
    </citation>
    <scope>NUCLEOTIDE SEQUENCE [LARGE SCALE GENOMIC DNA]</scope>
    <source>
        <strain evidence="1">1</strain>
    </source>
</reference>
<organism evidence="1 2">
    <name type="scientific">Hyella patelloides LEGE 07179</name>
    <dbReference type="NCBI Taxonomy" id="945734"/>
    <lineage>
        <taxon>Bacteria</taxon>
        <taxon>Bacillati</taxon>
        <taxon>Cyanobacteriota</taxon>
        <taxon>Cyanophyceae</taxon>
        <taxon>Pleurocapsales</taxon>
        <taxon>Hyellaceae</taxon>
        <taxon>Hyella</taxon>
    </lineage>
</organism>
<name>A0A563W3T7_9CYAN</name>
<sequence>MKNFVINDLGNTIATFDYAYDVNDSRIAKSVDRNGDGTPETVERYVLDGGEIALVFDGVGNQTERFFHGVGVDEVIAVEKPGTGNVHPTAHIRYKFS</sequence>
<dbReference type="EMBL" id="CAACVJ010000668">
    <property type="protein sequence ID" value="VEP18213.1"/>
    <property type="molecule type" value="Genomic_DNA"/>
</dbReference>
<accession>A0A563W3T7</accession>
<gene>
    <name evidence="1" type="ORF">H1P_700025</name>
</gene>
<dbReference type="Proteomes" id="UP000320055">
    <property type="component" value="Unassembled WGS sequence"/>
</dbReference>
<proteinExistence type="predicted"/>
<dbReference type="RefSeq" id="WP_144867415.1">
    <property type="nucleotide sequence ID" value="NZ_LR213829.1"/>
</dbReference>
<protein>
    <submittedName>
        <fullName evidence="1">Uncharacterized protein</fullName>
    </submittedName>
</protein>
<dbReference type="AlphaFoldDB" id="A0A563W3T7"/>
<evidence type="ECO:0000313" key="1">
    <source>
        <dbReference type="EMBL" id="VEP18213.1"/>
    </source>
</evidence>
<dbReference type="Gene3D" id="2.180.10.10">
    <property type="entry name" value="RHS repeat-associated core"/>
    <property type="match status" value="1"/>
</dbReference>
<evidence type="ECO:0000313" key="2">
    <source>
        <dbReference type="Proteomes" id="UP000320055"/>
    </source>
</evidence>